<evidence type="ECO:0000259" key="1">
    <source>
        <dbReference type="PROSITE" id="PS51819"/>
    </source>
</evidence>
<feature type="domain" description="VOC" evidence="1">
    <location>
        <begin position="8"/>
        <end position="134"/>
    </location>
</feature>
<dbReference type="PANTHER" id="PTHR36110:SF3">
    <property type="entry name" value="VOC DOMAIN-CONTAINING PROTEIN"/>
    <property type="match status" value="1"/>
</dbReference>
<protein>
    <submittedName>
        <fullName evidence="2">Glyoxalase</fullName>
    </submittedName>
</protein>
<dbReference type="PANTHER" id="PTHR36110">
    <property type="entry name" value="RING-CLEAVING DIOXYGENASE MHQE-RELATED"/>
    <property type="match status" value="1"/>
</dbReference>
<dbReference type="InterPro" id="IPR037523">
    <property type="entry name" value="VOC_core"/>
</dbReference>
<proteinExistence type="predicted"/>
<evidence type="ECO:0000313" key="2">
    <source>
        <dbReference type="EMBL" id="BAN74713.1"/>
    </source>
</evidence>
<evidence type="ECO:0000313" key="3">
    <source>
        <dbReference type="Proteomes" id="UP000015560"/>
    </source>
</evidence>
<dbReference type="GeneID" id="45548827"/>
<dbReference type="AlphaFoldDB" id="A0AAD1AQ88"/>
<organism evidence="2 3">
    <name type="scientific">Lacticaseibacillus casei DSM 20011 = JCM 1134 = ATCC 393</name>
    <dbReference type="NCBI Taxonomy" id="1423732"/>
    <lineage>
        <taxon>Bacteria</taxon>
        <taxon>Bacillati</taxon>
        <taxon>Bacillota</taxon>
        <taxon>Bacilli</taxon>
        <taxon>Lactobacillales</taxon>
        <taxon>Lactobacillaceae</taxon>
        <taxon>Lacticaseibacillus</taxon>
    </lineage>
</organism>
<dbReference type="Gene3D" id="3.10.180.10">
    <property type="entry name" value="2,3-Dihydroxybiphenyl 1,2-Dioxygenase, domain 1"/>
    <property type="match status" value="2"/>
</dbReference>
<gene>
    <name evidence="2" type="ORF">LBCZ_1545</name>
</gene>
<dbReference type="SUPFAM" id="SSF54593">
    <property type="entry name" value="Glyoxalase/Bleomycin resistance protein/Dihydroxybiphenyl dioxygenase"/>
    <property type="match status" value="1"/>
</dbReference>
<dbReference type="CDD" id="cd08347">
    <property type="entry name" value="PcpA_C_like"/>
    <property type="match status" value="1"/>
</dbReference>
<dbReference type="RefSeq" id="WP_032958873.1">
    <property type="nucleotide sequence ID" value="NZ_AP012544.1"/>
</dbReference>
<dbReference type="InterPro" id="IPR004360">
    <property type="entry name" value="Glyas_Fos-R_dOase_dom"/>
</dbReference>
<dbReference type="InterPro" id="IPR052537">
    <property type="entry name" value="Extradiol_RC_dioxygenase"/>
</dbReference>
<dbReference type="Pfam" id="PF00903">
    <property type="entry name" value="Glyoxalase"/>
    <property type="match status" value="1"/>
</dbReference>
<reference evidence="2 3" key="1">
    <citation type="journal article" date="2013" name="PLoS ONE">
        <title>Genomic Adaptation of the Lactobacillus casei Group.</title>
        <authorList>
            <person name="Toh H."/>
            <person name="Oshima K."/>
            <person name="Nakano A."/>
            <person name="Takahata M."/>
            <person name="Murakami M."/>
            <person name="Takaki T."/>
            <person name="Nishiyama H."/>
            <person name="Igimi S."/>
            <person name="Hattori M."/>
            <person name="Morita H."/>
        </authorList>
    </citation>
    <scope>NUCLEOTIDE SEQUENCE [LARGE SCALE GENOMIC DNA]</scope>
    <source>
        <strain evidence="2 3">ATCC 393</strain>
    </source>
</reference>
<accession>A0AAD1AQ88</accession>
<dbReference type="InterPro" id="IPR029068">
    <property type="entry name" value="Glyas_Bleomycin-R_OHBP_Dase"/>
</dbReference>
<name>A0AAD1AQ88_LACCA</name>
<sequence>MIEHPLLGMNHVTAMASDPQAIFDFMSKTLGLHLIKKTVNQDALDTYHFYFTDDQGTAGTDMTFFTFPNQEKGKKGTNMISRASFRVPSDAALDYWLKRFAEKGVANDGISTQFDAKIINFHDQDDQQFTQQFQLISDEHNHGVADGTPWKHNDVPEEFAITGLGPVTVTIFNLGHMQYVLTEIMGYTKIAEDGNWSLYEVGEGGHGAQVILEHREDLPIAVGGFGNIHHAAFSTDTRETVGMWIDRIKQYRLPQSGYVDRFYFKSEYFRAAPQILFEIATTGPGFLQDETYDEAGIHLELPPFLESKRDEIEKQLTPVKTDWRGR</sequence>
<dbReference type="PROSITE" id="PS51819">
    <property type="entry name" value="VOC"/>
    <property type="match status" value="1"/>
</dbReference>
<dbReference type="EMBL" id="AP012544">
    <property type="protein sequence ID" value="BAN74713.1"/>
    <property type="molecule type" value="Genomic_DNA"/>
</dbReference>
<dbReference type="Proteomes" id="UP000015560">
    <property type="component" value="Chromosome"/>
</dbReference>